<dbReference type="EMBL" id="JAUEDM010000002">
    <property type="protein sequence ID" value="KAK3325173.1"/>
    <property type="molecule type" value="Genomic_DNA"/>
</dbReference>
<sequence>MSLGIKQLWRFWPHANGASRRISVIPRDCLPAALSIPRPALPFSLDLASHSTRNFVSSSFNSIDREPHPSGEAGTETLIAIEPTEEEIQSLRKSFACDDSGSIDQEPDSTVEDVIEASTENMNGMGPTDEEIDVGMRLALVNKSIPTSTSTLMERFAKLPVRRHREFDPVVVKPFNEYPSTAEYYRSRHWKFERAVARQNRIAQVVSKKSSTGKQANWRDILRVLYHWTPTYTPEFLNDAIKIIVPADSPALLSPSSESDHSIFEIQSRTACRIKLQDGAGADGHNDQILLLSGQPPSIDRAVQDILKVTPQVTVIFQANNTEIVLYDGKGEPSAEMMQSITRTGLHQLEKPKRYLGLRQVDWPKPYLLTMPVDDIPVPKEWTKKSFERYVFALTMGRPPQNLHFKLSGEEHNHAVRRKLLAVFSDPTTRPALTNAAFKLALIYLANEGARASKDLFAMFNQMLSLNIEVDAEVYDILAKYAKKAVFLTAFQGLIMKMIRHGRTPTFDTWIRFLGMIQAEEIRRYILHCMYTKGFFNEPTALRRLARELASNDIYRSIQLGHDFKTFVTSQNELYGSEWLYLNTCTRIMDVLGGYGRFDDINELLEIMWAHSPRLWPNEVSLNTILTHCKVQQKFYEAIGYVKLFEEHGFKDFDPITFHLLNEMAWRRRSPHVLSVVFRCAHLAQSAKWRVRHCAAQLLEKQGGLRLTKLLKIRGVEPAKDLEVEPEKDDGEKSKNFFSKESIQAMQLAMQNLLLCDYKAAHRLPKEKLLPRDRVGYATEVWYVNQFYTRHLDAKLGDLLAEALERDLDARDQSKRGIAVELWPPVKVPTKARKEPLPRGSFDLRKINNKSDWVAEADMERETEKGAYIQSNDIWIKERAKDGLSKEV</sequence>
<reference evidence="1" key="1">
    <citation type="journal article" date="2023" name="Mol. Phylogenet. Evol.">
        <title>Genome-scale phylogeny and comparative genomics of the fungal order Sordariales.</title>
        <authorList>
            <person name="Hensen N."/>
            <person name="Bonometti L."/>
            <person name="Westerberg I."/>
            <person name="Brannstrom I.O."/>
            <person name="Guillou S."/>
            <person name="Cros-Aarteil S."/>
            <person name="Calhoun S."/>
            <person name="Haridas S."/>
            <person name="Kuo A."/>
            <person name="Mondo S."/>
            <person name="Pangilinan J."/>
            <person name="Riley R."/>
            <person name="LaButti K."/>
            <person name="Andreopoulos B."/>
            <person name="Lipzen A."/>
            <person name="Chen C."/>
            <person name="Yan M."/>
            <person name="Daum C."/>
            <person name="Ng V."/>
            <person name="Clum A."/>
            <person name="Steindorff A."/>
            <person name="Ohm R.A."/>
            <person name="Martin F."/>
            <person name="Silar P."/>
            <person name="Natvig D.O."/>
            <person name="Lalanne C."/>
            <person name="Gautier V."/>
            <person name="Ament-Velasquez S.L."/>
            <person name="Kruys A."/>
            <person name="Hutchinson M.I."/>
            <person name="Powell A.J."/>
            <person name="Barry K."/>
            <person name="Miller A.N."/>
            <person name="Grigoriev I.V."/>
            <person name="Debuchy R."/>
            <person name="Gladieux P."/>
            <person name="Hiltunen Thoren M."/>
            <person name="Johannesson H."/>
        </authorList>
    </citation>
    <scope>NUCLEOTIDE SEQUENCE</scope>
    <source>
        <strain evidence="1">CBS 118394</strain>
    </source>
</reference>
<name>A0AAE0MB43_9PEZI</name>
<evidence type="ECO:0000313" key="2">
    <source>
        <dbReference type="Proteomes" id="UP001283341"/>
    </source>
</evidence>
<accession>A0AAE0MB43</accession>
<evidence type="ECO:0000313" key="1">
    <source>
        <dbReference type="EMBL" id="KAK3325173.1"/>
    </source>
</evidence>
<comment type="caution">
    <text evidence="1">The sequence shown here is derived from an EMBL/GenBank/DDBJ whole genome shotgun (WGS) entry which is preliminary data.</text>
</comment>
<protein>
    <recommendedName>
        <fullName evidence="3">Pentatricopeptide repeat domain-containing protein</fullName>
    </recommendedName>
</protein>
<reference evidence="1" key="2">
    <citation type="submission" date="2023-06" db="EMBL/GenBank/DDBJ databases">
        <authorList>
            <consortium name="Lawrence Berkeley National Laboratory"/>
            <person name="Haridas S."/>
            <person name="Hensen N."/>
            <person name="Bonometti L."/>
            <person name="Westerberg I."/>
            <person name="Brannstrom I.O."/>
            <person name="Guillou S."/>
            <person name="Cros-Aarteil S."/>
            <person name="Calhoun S."/>
            <person name="Kuo A."/>
            <person name="Mondo S."/>
            <person name="Pangilinan J."/>
            <person name="Riley R."/>
            <person name="Labutti K."/>
            <person name="Andreopoulos B."/>
            <person name="Lipzen A."/>
            <person name="Chen C."/>
            <person name="Yanf M."/>
            <person name="Daum C."/>
            <person name="Ng V."/>
            <person name="Clum A."/>
            <person name="Steindorff A."/>
            <person name="Ohm R."/>
            <person name="Martin F."/>
            <person name="Silar P."/>
            <person name="Natvig D."/>
            <person name="Lalanne C."/>
            <person name="Gautier V."/>
            <person name="Ament-Velasquez S.L."/>
            <person name="Kruys A."/>
            <person name="Hutchinson M.I."/>
            <person name="Powell A.J."/>
            <person name="Barry K."/>
            <person name="Miller A.N."/>
            <person name="Grigoriev I.V."/>
            <person name="Debuchy R."/>
            <person name="Gladieux P."/>
            <person name="Thoren M.H."/>
            <person name="Johannesson H."/>
        </authorList>
    </citation>
    <scope>NUCLEOTIDE SEQUENCE</scope>
    <source>
        <strain evidence="1">CBS 118394</strain>
    </source>
</reference>
<evidence type="ECO:0008006" key="3">
    <source>
        <dbReference type="Google" id="ProtNLM"/>
    </source>
</evidence>
<dbReference type="Proteomes" id="UP001283341">
    <property type="component" value="Unassembled WGS sequence"/>
</dbReference>
<gene>
    <name evidence="1" type="ORF">B0H66DRAFT_547520</name>
</gene>
<keyword evidence="2" id="KW-1185">Reference proteome</keyword>
<organism evidence="1 2">
    <name type="scientific">Apodospora peruviana</name>
    <dbReference type="NCBI Taxonomy" id="516989"/>
    <lineage>
        <taxon>Eukaryota</taxon>
        <taxon>Fungi</taxon>
        <taxon>Dikarya</taxon>
        <taxon>Ascomycota</taxon>
        <taxon>Pezizomycotina</taxon>
        <taxon>Sordariomycetes</taxon>
        <taxon>Sordariomycetidae</taxon>
        <taxon>Sordariales</taxon>
        <taxon>Lasiosphaeriaceae</taxon>
        <taxon>Apodospora</taxon>
    </lineage>
</organism>
<proteinExistence type="predicted"/>
<dbReference type="AlphaFoldDB" id="A0AAE0MB43"/>